<dbReference type="NCBIfam" id="NF012206">
    <property type="entry name" value="LktA_tand_53"/>
    <property type="match status" value="11"/>
</dbReference>
<protein>
    <submittedName>
        <fullName evidence="2">Uncharacterized protein</fullName>
    </submittedName>
</protein>
<keyword evidence="3" id="KW-1185">Reference proteome</keyword>
<dbReference type="EMBL" id="JABFHI010000011">
    <property type="protein sequence ID" value="NOG32822.1"/>
    <property type="molecule type" value="Genomic_DNA"/>
</dbReference>
<evidence type="ECO:0000313" key="2">
    <source>
        <dbReference type="EMBL" id="NOG32822.1"/>
    </source>
</evidence>
<evidence type="ECO:0000313" key="3">
    <source>
        <dbReference type="Proteomes" id="UP000588806"/>
    </source>
</evidence>
<dbReference type="Proteomes" id="UP000588806">
    <property type="component" value="Unassembled WGS sequence"/>
</dbReference>
<gene>
    <name evidence="2" type="ORF">HLB35_15595</name>
</gene>
<name>A0A7Y3TZ11_9GAMM</name>
<dbReference type="InterPro" id="IPR047881">
    <property type="entry name" value="LktA_repeat"/>
</dbReference>
<dbReference type="RefSeq" id="WP_171703282.1">
    <property type="nucleotide sequence ID" value="NZ_JABFHI010000011.1"/>
</dbReference>
<evidence type="ECO:0000256" key="1">
    <source>
        <dbReference type="SAM" id="MobiDB-lite"/>
    </source>
</evidence>
<comment type="caution">
    <text evidence="2">The sequence shown here is derived from an EMBL/GenBank/DDBJ whole genome shotgun (WGS) entry which is preliminary data.</text>
</comment>
<reference evidence="2 3" key="1">
    <citation type="submission" date="2020-05" db="EMBL/GenBank/DDBJ databases">
        <authorList>
            <person name="Ruan W."/>
            <person name="Jeon C.O."/>
            <person name="Chun B.H."/>
        </authorList>
    </citation>
    <scope>NUCLEOTIDE SEQUENCE [LARGE SCALE GENOMIC DNA]</scope>
    <source>
        <strain evidence="2 3">TBZ9</strain>
    </source>
</reference>
<proteinExistence type="predicted"/>
<accession>A0A7Y3TZ11</accession>
<feature type="region of interest" description="Disordered" evidence="1">
    <location>
        <begin position="1442"/>
        <end position="1501"/>
    </location>
</feature>
<organism evidence="2 3">
    <name type="scientific">Vreelandella azerica</name>
    <dbReference type="NCBI Taxonomy" id="2732867"/>
    <lineage>
        <taxon>Bacteria</taxon>
        <taxon>Pseudomonadati</taxon>
        <taxon>Pseudomonadota</taxon>
        <taxon>Gammaproteobacteria</taxon>
        <taxon>Oceanospirillales</taxon>
        <taxon>Halomonadaceae</taxon>
        <taxon>Vreelandella</taxon>
    </lineage>
</organism>
<sequence length="1623" mass="161921">MGGKGAGIAGTVGVNIVNNTTLAALEHSNLSLNAGDEADVHIIATDSASVWSLAGALGFGSKAGFGVAIGINTLTNSTEARLADTRINQAESVTIDASARGLIRSAAVGVGVSSAVGGSGSVSGNIIVNEINANLTRSRIEQTSGEVAISAYNQAVVLSYAGAVAGGAKAGVAGSLAANFVIFDQAALVNGGTINANALNVSSISDTLVFSVGFGAAAAGKGGFAGAVTISTIAGQTLAEIGGGAEVSVDDDIDVQAQDITRVAVIAFGAAGASTVAGGGSLSTTILDNAVIARVADDAVLTTASDINVFAGLSEESQPILSLRQLGIDVDLKEYGVGSSDADDASDAGLAARSDDFDLSAGVINISFAGAGAGTVAGSGAVGLNWLRSSVRAEVSGQSTRLNAGGDITVVAKDQSAVINVAFAVAGAGTVAGGAAIAFNYIGGDPTNPSRSLQSEDDIDTSQDLLITNVQDNNEREFVAGEVAAVIEGAELVAGGDITVDAQAESILANLTAGGAAAGTVALSGSIGINFVRHQVVADISDGADVTGRSVQVTAGLAPISINIAGSANGSGTVGLAGASATTDINTAVRASIRGAATSVTATEGDVVVDALMRRITEGVYEGINERDLAQADVDNTDPDADIADEDDDKTPLSVLESVGLVDTDDAPGLPTPTQAGDQIFTAAISGAGSGQVAIAGALSLNWMRSTAEAVIEGATVKAYQGDVSVKAEDRLGMNAFTIAAGASGAVSALGYMAYNYIGGNPGSSGDDDTNVVRARIDDAAVTATNIEVQAISDSAISSYTVGASVSVYASMVGSVALNFTTKDVEAEVTGSKLTARGGDIVVNAQDTSTIISGAVQLSVAVYGGSVGVTVSLNDITNTISAGVKESALTAEDGGSIIVTADASAITMNVVGGVSFGTFVSAAANSAATVGGNTVDAYIKGRSSDASAYDIVADGHVLVHANSNDRNFVIAGTVSAGLVAGGIAVGVNLMGSDTSATVSDNVRVRAEGNGSTVDIFSAWDSDDDAYETESGRGVAVLATSRLRYTHYAVSAGGGAVGLGANLSVDSLAGSTNARVENAHISSGQDVTVRALHATQADSGGGTLAGGIFAGAAAIDTSLASHRTLAEVVGNRSGIISADGDVRVDAQSDVRLETYVVGVSIGLVSVAGSASALDVSSSTSARIMGISVDADNILVQSKSETLLTYIVGTAAAGLSASLGASLSVGLISPDTTAEVHGAALTAKGDITVAADQRAAVEVTMGTVSLDGLAAVAGTVSVLTSDASASAFVGDLLDTDGHVVANSTLKADGDINITAVNRTIINPWDEFAANFIGTLSAGGVAGAGASVDVMVLRETVYATVGDNTTLEAGNQINIDAHLERDLTSLVMGFSVSVGAALTGSISVLSLGQGLRDGTRDTFMDEDDDLSQLFNDTFGNAADYQLNNERQEDVDDVRVEQSDDSGAINAPVGSEIENPNADTQSSRDRVNNGLLNNNLRPELPRTNQVEGDITVGDVGANVGRNATLTAGGDIDVSARETLDVDVIVGSGGGALLGAVGASVSPWITRPRRRQRLLAKRYCAPAIRSVWQVTMMPAQARGLRWSAGTWPGCIRTSCSSLGCHAANCVRR</sequence>
<reference evidence="2 3" key="2">
    <citation type="submission" date="2020-06" db="EMBL/GenBank/DDBJ databases">
        <title>Halomonas songnenensis sp. nov., a moderately halophilic bacterium isolated from saline and alkaline soils.</title>
        <authorList>
            <person name="Jiang J."/>
            <person name="Pan Y."/>
        </authorList>
    </citation>
    <scope>NUCLEOTIDE SEQUENCE [LARGE SCALE GENOMIC DNA]</scope>
    <source>
        <strain evidence="2 3">TBZ9</strain>
    </source>
</reference>